<gene>
    <name evidence="2" type="ORF">BO88DRAFT_406294</name>
</gene>
<evidence type="ECO:0008006" key="4">
    <source>
        <dbReference type="Google" id="ProtNLM"/>
    </source>
</evidence>
<keyword evidence="3" id="KW-1185">Reference proteome</keyword>
<protein>
    <recommendedName>
        <fullName evidence="4">Secreted protein</fullName>
    </recommendedName>
</protein>
<dbReference type="AlphaFoldDB" id="A0A319B6K0"/>
<reference evidence="2" key="1">
    <citation type="submission" date="2016-12" db="EMBL/GenBank/DDBJ databases">
        <title>The genomes of Aspergillus section Nigri reveals drivers in fungal speciation.</title>
        <authorList>
            <consortium name="DOE Joint Genome Institute"/>
            <person name="Vesth T.C."/>
            <person name="Nybo J."/>
            <person name="Theobald S."/>
            <person name="Brandl J."/>
            <person name="Frisvad J.C."/>
            <person name="Nielsen K.F."/>
            <person name="Lyhne E.K."/>
            <person name="Kogle M.E."/>
            <person name="Kuo A."/>
            <person name="Riley R."/>
            <person name="Clum A."/>
            <person name="Nolan M."/>
            <person name="Lipzen A."/>
            <person name="Salamov A."/>
            <person name="Henrissat B."/>
            <person name="Wiebenga A."/>
            <person name="De Vries R.P."/>
            <person name="Grigoriev I.V."/>
            <person name="Mortensen U.H."/>
            <person name="Andersen M.R."/>
            <person name="Baker S.E."/>
        </authorList>
    </citation>
    <scope>NUCLEOTIDE SEQUENCE [LARGE SCALE GENOMIC DNA]</scope>
    <source>
        <strain evidence="2">CBS 113365</strain>
    </source>
</reference>
<name>A0A319B6K0_ASPVC</name>
<dbReference type="EMBL" id="KZ821630">
    <property type="protein sequence ID" value="PYH67434.1"/>
    <property type="molecule type" value="Genomic_DNA"/>
</dbReference>
<evidence type="ECO:0000313" key="2">
    <source>
        <dbReference type="EMBL" id="PYH67434.1"/>
    </source>
</evidence>
<keyword evidence="1" id="KW-0732">Signal</keyword>
<evidence type="ECO:0000256" key="1">
    <source>
        <dbReference type="SAM" id="SignalP"/>
    </source>
</evidence>
<organism evidence="2 3">
    <name type="scientific">Aspergillus vadensis (strain CBS 113365 / IMI 142717 / IBT 24658)</name>
    <dbReference type="NCBI Taxonomy" id="1448311"/>
    <lineage>
        <taxon>Eukaryota</taxon>
        <taxon>Fungi</taxon>
        <taxon>Dikarya</taxon>
        <taxon>Ascomycota</taxon>
        <taxon>Pezizomycotina</taxon>
        <taxon>Eurotiomycetes</taxon>
        <taxon>Eurotiomycetidae</taxon>
        <taxon>Eurotiales</taxon>
        <taxon>Aspergillaceae</taxon>
        <taxon>Aspergillus</taxon>
        <taxon>Aspergillus subgen. Circumdati</taxon>
    </lineage>
</organism>
<dbReference type="GeneID" id="37211708"/>
<sequence length="77" mass="8134">MASRPLLLCIICLASCWPRRRLGLPIGHPSDLIDEPLTYHASCPTHLASRPLLVAFGMTPTTCSAGSQGMTATSPAT</sequence>
<evidence type="ECO:0000313" key="3">
    <source>
        <dbReference type="Proteomes" id="UP000248405"/>
    </source>
</evidence>
<dbReference type="RefSeq" id="XP_025561228.1">
    <property type="nucleotide sequence ID" value="XM_025707116.1"/>
</dbReference>
<feature type="chain" id="PRO_5016448645" description="Secreted protein" evidence="1">
    <location>
        <begin position="24"/>
        <end position="77"/>
    </location>
</feature>
<feature type="signal peptide" evidence="1">
    <location>
        <begin position="1"/>
        <end position="23"/>
    </location>
</feature>
<dbReference type="Proteomes" id="UP000248405">
    <property type="component" value="Unassembled WGS sequence"/>
</dbReference>
<proteinExistence type="predicted"/>
<accession>A0A319B6K0</accession>